<feature type="transmembrane region" description="Helical" evidence="2">
    <location>
        <begin position="56"/>
        <end position="76"/>
    </location>
</feature>
<comment type="caution">
    <text evidence="3">The sequence shown here is derived from an EMBL/GenBank/DDBJ whole genome shotgun (WGS) entry which is preliminary data.</text>
</comment>
<evidence type="ECO:0000313" key="3">
    <source>
        <dbReference type="EMBL" id="MEN9061520.1"/>
    </source>
</evidence>
<organism evidence="3 4">
    <name type="scientific">Ponticoccus litoralis</name>
    <dbReference type="NCBI Taxonomy" id="422297"/>
    <lineage>
        <taxon>Bacteria</taxon>
        <taxon>Pseudomonadati</taxon>
        <taxon>Pseudomonadota</taxon>
        <taxon>Alphaproteobacteria</taxon>
        <taxon>Rhodobacterales</taxon>
        <taxon>Roseobacteraceae</taxon>
        <taxon>Ponticoccus</taxon>
    </lineage>
</organism>
<dbReference type="RefSeq" id="WP_347166585.1">
    <property type="nucleotide sequence ID" value="NZ_JBDNCH010000002.1"/>
</dbReference>
<accession>A0AAW9SJ96</accession>
<dbReference type="AlphaFoldDB" id="A0AAW9SJ96"/>
<proteinExistence type="predicted"/>
<keyword evidence="2" id="KW-0812">Transmembrane</keyword>
<protein>
    <recommendedName>
        <fullName evidence="5">Transmembrane protein</fullName>
    </recommendedName>
</protein>
<name>A0AAW9SJ96_9RHOB</name>
<feature type="region of interest" description="Disordered" evidence="1">
    <location>
        <begin position="1"/>
        <end position="35"/>
    </location>
</feature>
<keyword evidence="4" id="KW-1185">Reference proteome</keyword>
<evidence type="ECO:0000313" key="4">
    <source>
        <dbReference type="Proteomes" id="UP001428774"/>
    </source>
</evidence>
<keyword evidence="2" id="KW-0472">Membrane</keyword>
<evidence type="ECO:0008006" key="5">
    <source>
        <dbReference type="Google" id="ProtNLM"/>
    </source>
</evidence>
<sequence length="158" mass="17124">MTDPRQDTRPDGGERDAGPQKGDADNDKTPRPDADRKEFAEERESLIRITFAPTVWAVHFVACYAVVSVACAKGVLAFGPSRAVLLALSAAALAAIVWLGWRSFRQWGPENLAETPKEVGVPEPRHEFLGHAAFLLSIISFIGVVFVTLPLLLIGGCQ</sequence>
<evidence type="ECO:0000256" key="2">
    <source>
        <dbReference type="SAM" id="Phobius"/>
    </source>
</evidence>
<dbReference type="Proteomes" id="UP001428774">
    <property type="component" value="Unassembled WGS sequence"/>
</dbReference>
<reference evidence="3 4" key="1">
    <citation type="submission" date="2024-05" db="EMBL/GenBank/DDBJ databases">
        <title>Genome sequence of Ponticoccus litoralis KCCM 90028.</title>
        <authorList>
            <person name="Kim J.M."/>
            <person name="Lee J.K."/>
            <person name="Choi B.J."/>
            <person name="Bayburt H."/>
            <person name="Baek J.H."/>
            <person name="Jeon C.O."/>
        </authorList>
    </citation>
    <scope>NUCLEOTIDE SEQUENCE [LARGE SCALE GENOMIC DNA]</scope>
    <source>
        <strain evidence="3 4">KCCM 90028</strain>
    </source>
</reference>
<feature type="transmembrane region" description="Helical" evidence="2">
    <location>
        <begin position="132"/>
        <end position="154"/>
    </location>
</feature>
<evidence type="ECO:0000256" key="1">
    <source>
        <dbReference type="SAM" id="MobiDB-lite"/>
    </source>
</evidence>
<keyword evidence="2" id="KW-1133">Transmembrane helix</keyword>
<gene>
    <name evidence="3" type="ORF">ABFB10_11165</name>
</gene>
<feature type="transmembrane region" description="Helical" evidence="2">
    <location>
        <begin position="83"/>
        <end position="101"/>
    </location>
</feature>
<dbReference type="EMBL" id="JBDNCH010000002">
    <property type="protein sequence ID" value="MEN9061520.1"/>
    <property type="molecule type" value="Genomic_DNA"/>
</dbReference>